<organism evidence="2 3">
    <name type="scientific">Euhalothece natronophila Z-M001</name>
    <dbReference type="NCBI Taxonomy" id="522448"/>
    <lineage>
        <taxon>Bacteria</taxon>
        <taxon>Bacillati</taxon>
        <taxon>Cyanobacteriota</taxon>
        <taxon>Cyanophyceae</taxon>
        <taxon>Oscillatoriophycideae</taxon>
        <taxon>Chroococcales</taxon>
        <taxon>Halothecacae</taxon>
        <taxon>Halothece cluster</taxon>
        <taxon>Euhalothece</taxon>
    </lineage>
</organism>
<dbReference type="Proteomes" id="UP000318453">
    <property type="component" value="Chromosome"/>
</dbReference>
<feature type="chain" id="PRO_5023077897" evidence="1">
    <location>
        <begin position="21"/>
        <end position="142"/>
    </location>
</feature>
<proteinExistence type="predicted"/>
<feature type="signal peptide" evidence="1">
    <location>
        <begin position="1"/>
        <end position="20"/>
    </location>
</feature>
<dbReference type="AlphaFoldDB" id="A0A5B8NIK9"/>
<gene>
    <name evidence="2" type="ORF">FRE64_03160</name>
</gene>
<accession>A0A5B8NIK9</accession>
<name>A0A5B8NIK9_9CHRO</name>
<keyword evidence="3" id="KW-1185">Reference proteome</keyword>
<evidence type="ECO:0000313" key="3">
    <source>
        <dbReference type="Proteomes" id="UP000318453"/>
    </source>
</evidence>
<dbReference type="KEGG" id="enn:FRE64_03160"/>
<keyword evidence="1" id="KW-0732">Signal</keyword>
<dbReference type="EMBL" id="CP042326">
    <property type="protein sequence ID" value="QDZ39022.1"/>
    <property type="molecule type" value="Genomic_DNA"/>
</dbReference>
<evidence type="ECO:0000313" key="2">
    <source>
        <dbReference type="EMBL" id="QDZ39022.1"/>
    </source>
</evidence>
<dbReference type="RefSeq" id="WP_146294631.1">
    <property type="nucleotide sequence ID" value="NZ_CP042326.1"/>
</dbReference>
<dbReference type="OrthoDB" id="468477at2"/>
<sequence length="142" mass="16202">MSLAHLFWASLLGISFTAFSANVAYAGSHSSDKNSEEETSSFKTPIEYQNVPQLFREALNYESGNFFDNHSLEGRLKPIFGVGESLDRSSFPENEIIRDSRLLNILHRDYRKQQVGEIPIRTRDLENPYTTSVGSQNNHQQF</sequence>
<protein>
    <submittedName>
        <fullName evidence="2">Uncharacterized protein</fullName>
    </submittedName>
</protein>
<reference evidence="2" key="1">
    <citation type="submission" date="2019-08" db="EMBL/GenBank/DDBJ databases">
        <title>Carotenoids and Carotenoid Binding Proteins in the Halophilic Cyanobacterium Euhalothece sp. ZM00.</title>
        <authorList>
            <person name="Cho S.M."/>
            <person name="Song J.Y."/>
            <person name="Park Y.-I."/>
        </authorList>
    </citation>
    <scope>NUCLEOTIDE SEQUENCE [LARGE SCALE GENOMIC DNA]</scope>
    <source>
        <strain evidence="2">Z-M001</strain>
    </source>
</reference>
<evidence type="ECO:0000256" key="1">
    <source>
        <dbReference type="SAM" id="SignalP"/>
    </source>
</evidence>